<dbReference type="EMBL" id="CP026309">
    <property type="protein sequence ID" value="AUV82177.1"/>
    <property type="molecule type" value="Genomic_DNA"/>
</dbReference>
<organism evidence="2 3">
    <name type="scientific">Salinigranum rubrum</name>
    <dbReference type="NCBI Taxonomy" id="755307"/>
    <lineage>
        <taxon>Archaea</taxon>
        <taxon>Methanobacteriati</taxon>
        <taxon>Methanobacteriota</taxon>
        <taxon>Stenosarchaea group</taxon>
        <taxon>Halobacteria</taxon>
        <taxon>Halobacteriales</taxon>
        <taxon>Haloferacaceae</taxon>
        <taxon>Salinigranum</taxon>
    </lineage>
</organism>
<feature type="compositionally biased region" description="Basic and acidic residues" evidence="1">
    <location>
        <begin position="1"/>
        <end position="17"/>
    </location>
</feature>
<dbReference type="KEGG" id="srub:C2R22_11395"/>
<gene>
    <name evidence="2" type="ORF">C2R22_11395</name>
</gene>
<sequence length="130" mass="14010">MSSDSNARDEAVDEEHGFVWGATVDADRSPSKATDAAEPPSETGVNSTRNAGGFEWCDPVADADSDSDSDSDADSDSKVELRLDPSLTTETRLDGTDDEAVALLASLRRDPTYGRWRQVETELDEEPDGN</sequence>
<accession>A0A2I8VJQ8</accession>
<reference evidence="2 3" key="1">
    <citation type="submission" date="2018-01" db="EMBL/GenBank/DDBJ databases">
        <title>Complete genome sequence of Salinigranum rubrum GX10T, an extremely halophilic archaeon isolated from a marine solar saltern.</title>
        <authorList>
            <person name="Han S."/>
        </authorList>
    </citation>
    <scope>NUCLEOTIDE SEQUENCE [LARGE SCALE GENOMIC DNA]</scope>
    <source>
        <strain evidence="2 3">GX10</strain>
    </source>
</reference>
<feature type="compositionally biased region" description="Acidic residues" evidence="1">
    <location>
        <begin position="61"/>
        <end position="74"/>
    </location>
</feature>
<keyword evidence="3" id="KW-1185">Reference proteome</keyword>
<dbReference type="AlphaFoldDB" id="A0A2I8VJQ8"/>
<evidence type="ECO:0000313" key="3">
    <source>
        <dbReference type="Proteomes" id="UP000236584"/>
    </source>
</evidence>
<protein>
    <submittedName>
        <fullName evidence="2">Uncharacterized protein</fullName>
    </submittedName>
</protein>
<feature type="region of interest" description="Disordered" evidence="1">
    <location>
        <begin position="1"/>
        <end position="94"/>
    </location>
</feature>
<evidence type="ECO:0000256" key="1">
    <source>
        <dbReference type="SAM" id="MobiDB-lite"/>
    </source>
</evidence>
<dbReference type="Proteomes" id="UP000236584">
    <property type="component" value="Chromosome"/>
</dbReference>
<evidence type="ECO:0000313" key="2">
    <source>
        <dbReference type="EMBL" id="AUV82177.1"/>
    </source>
</evidence>
<name>A0A2I8VJQ8_9EURY</name>
<dbReference type="GeneID" id="35592704"/>
<proteinExistence type="predicted"/>
<dbReference type="RefSeq" id="WP_103425866.1">
    <property type="nucleotide sequence ID" value="NZ_CP026309.1"/>
</dbReference>